<gene>
    <name evidence="1" type="ordered locus">Amet_0632</name>
</gene>
<name>A6TKZ0_ALKMQ</name>
<dbReference type="Proteomes" id="UP000001572">
    <property type="component" value="Chromosome"/>
</dbReference>
<proteinExistence type="predicted"/>
<dbReference type="KEGG" id="amt:Amet_0632"/>
<organism evidence="1 2">
    <name type="scientific">Alkaliphilus metalliredigens (strain QYMF)</name>
    <dbReference type="NCBI Taxonomy" id="293826"/>
    <lineage>
        <taxon>Bacteria</taxon>
        <taxon>Bacillati</taxon>
        <taxon>Bacillota</taxon>
        <taxon>Clostridia</taxon>
        <taxon>Peptostreptococcales</taxon>
        <taxon>Natronincolaceae</taxon>
        <taxon>Alkaliphilus</taxon>
    </lineage>
</organism>
<evidence type="ECO:0000313" key="2">
    <source>
        <dbReference type="Proteomes" id="UP000001572"/>
    </source>
</evidence>
<protein>
    <submittedName>
        <fullName evidence="1">Uncharacterized protein</fullName>
    </submittedName>
</protein>
<dbReference type="EMBL" id="CP000724">
    <property type="protein sequence ID" value="ABR46858.1"/>
    <property type="molecule type" value="Genomic_DNA"/>
</dbReference>
<sequence>MVFAENNSLSSDEKNISHTNKVDLSVELKEVDVFTETVDNFPRDVFEEVFTKEGIEFLREYFNADIIYTEDYVSVKIKTRILPSAEQGLVFYADGIPVNVSPEGTTRVAKDTKVISRTDAEHEHNIISHSNHDDAKIIEDFFTASIEKTSSNKSEVVFRTSAGELI</sequence>
<dbReference type="HOGENOM" id="CLU_1599270_0_0_9"/>
<dbReference type="AlphaFoldDB" id="A6TKZ0"/>
<keyword evidence="2" id="KW-1185">Reference proteome</keyword>
<dbReference type="STRING" id="293826.Amet_0632"/>
<dbReference type="RefSeq" id="WP_011971766.1">
    <property type="nucleotide sequence ID" value="NC_009633.1"/>
</dbReference>
<reference evidence="2" key="1">
    <citation type="journal article" date="2016" name="Genome Announc.">
        <title>Complete genome sequence of Alkaliphilus metalliredigens strain QYMF, an alkaliphilic and metal-reducing bacterium isolated from borax-contaminated leachate ponds.</title>
        <authorList>
            <person name="Hwang C."/>
            <person name="Copeland A."/>
            <person name="Lucas S."/>
            <person name="Lapidus A."/>
            <person name="Barry K."/>
            <person name="Detter J.C."/>
            <person name="Glavina Del Rio T."/>
            <person name="Hammon N."/>
            <person name="Israni S."/>
            <person name="Dalin E."/>
            <person name="Tice H."/>
            <person name="Pitluck S."/>
            <person name="Chertkov O."/>
            <person name="Brettin T."/>
            <person name="Bruce D."/>
            <person name="Han C."/>
            <person name="Schmutz J."/>
            <person name="Larimer F."/>
            <person name="Land M.L."/>
            <person name="Hauser L."/>
            <person name="Kyrpides N."/>
            <person name="Mikhailova N."/>
            <person name="Ye Q."/>
            <person name="Zhou J."/>
            <person name="Richardson P."/>
            <person name="Fields M.W."/>
        </authorList>
    </citation>
    <scope>NUCLEOTIDE SEQUENCE [LARGE SCALE GENOMIC DNA]</scope>
    <source>
        <strain evidence="2">QYMF</strain>
    </source>
</reference>
<accession>A6TKZ0</accession>
<evidence type="ECO:0000313" key="1">
    <source>
        <dbReference type="EMBL" id="ABR46858.1"/>
    </source>
</evidence>